<gene>
    <name evidence="3" type="ORF">UFOPK4248_00866</name>
    <name evidence="4" type="ORF">UFOPK4284_00130</name>
</gene>
<evidence type="ECO:0000256" key="1">
    <source>
        <dbReference type="ARBA" id="ARBA00022723"/>
    </source>
</evidence>
<dbReference type="Pfam" id="PF13378">
    <property type="entry name" value="MR_MLE_C"/>
    <property type="match status" value="1"/>
</dbReference>
<dbReference type="InterPro" id="IPR036849">
    <property type="entry name" value="Enolase-like_C_sf"/>
</dbReference>
<keyword evidence="1" id="KW-0479">Metal-binding</keyword>
<dbReference type="EMBL" id="CAFBQB010000127">
    <property type="protein sequence ID" value="CAB5043438.1"/>
    <property type="molecule type" value="Genomic_DNA"/>
</dbReference>
<dbReference type="Pfam" id="PF18374">
    <property type="entry name" value="Enolase_like_N"/>
    <property type="match status" value="1"/>
</dbReference>
<feature type="domain" description="Mandelate racemase/muconate lactonizing enzyme C-terminal" evidence="2">
    <location>
        <begin position="86"/>
        <end position="175"/>
    </location>
</feature>
<dbReference type="Gene3D" id="3.20.20.120">
    <property type="entry name" value="Enolase-like C-terminal domain"/>
    <property type="match status" value="1"/>
</dbReference>
<dbReference type="SFLD" id="SFLDF00009">
    <property type="entry name" value="o-succinylbenzoate_synthase"/>
    <property type="match status" value="1"/>
</dbReference>
<dbReference type="InterPro" id="IPR029065">
    <property type="entry name" value="Enolase_C-like"/>
</dbReference>
<organism evidence="4">
    <name type="scientific">freshwater metagenome</name>
    <dbReference type="NCBI Taxonomy" id="449393"/>
    <lineage>
        <taxon>unclassified sequences</taxon>
        <taxon>metagenomes</taxon>
        <taxon>ecological metagenomes</taxon>
    </lineage>
</organism>
<sequence length="323" mass="35016">MLDSILGSLKVVALATKTDFRSVTSREVALFEGPMGWGEFSPFLEYSYEESIPWLLSALEAAYAKTPPLNRSVIEVNATMPAIDNPDEIAEILSAFDGACVVKIKVGGDTKADLARIACVRELRPEAKIRIDVNGLWSVDQAHAFLDQVGEIEYVEQPCSTIEELRELKKRTKVKISGDEIIRKAKNPFAIDLSGAIDILMLKVAPLGGINRAIEIAQHHQLPVAVSSALESAVGISHGLKLAAALPHLDFACGLGTGALLAVDVAALPIINGVIEVRDIEPDAGALIKYAASNERLNWWKNRIRMTWSAGAQVIAKERGWTT</sequence>
<dbReference type="GO" id="GO:0046872">
    <property type="term" value="F:metal ion binding"/>
    <property type="evidence" value="ECO:0007669"/>
    <property type="project" value="UniProtKB-KW"/>
</dbReference>
<dbReference type="EMBL" id="CAFBQE010000004">
    <property type="protein sequence ID" value="CAB5044513.1"/>
    <property type="molecule type" value="Genomic_DNA"/>
</dbReference>
<dbReference type="SUPFAM" id="SSF51604">
    <property type="entry name" value="Enolase C-terminal domain-like"/>
    <property type="match status" value="1"/>
</dbReference>
<dbReference type="PANTHER" id="PTHR48073">
    <property type="entry name" value="O-SUCCINYLBENZOATE SYNTHASE-RELATED"/>
    <property type="match status" value="1"/>
</dbReference>
<dbReference type="CDD" id="cd03320">
    <property type="entry name" value="OSBS"/>
    <property type="match status" value="1"/>
</dbReference>
<evidence type="ECO:0000313" key="3">
    <source>
        <dbReference type="EMBL" id="CAB5043438.1"/>
    </source>
</evidence>
<dbReference type="AlphaFoldDB" id="A0A6J7SU98"/>
<dbReference type="NCBIfam" id="NF002782">
    <property type="entry name" value="PRK02901.1"/>
    <property type="match status" value="1"/>
</dbReference>
<accession>A0A6J7SU98</accession>
<protein>
    <submittedName>
        <fullName evidence="4">Unannotated protein</fullName>
    </submittedName>
</protein>
<proteinExistence type="predicted"/>
<dbReference type="SFLD" id="SFLDS00001">
    <property type="entry name" value="Enolase"/>
    <property type="match status" value="1"/>
</dbReference>
<evidence type="ECO:0000313" key="4">
    <source>
        <dbReference type="EMBL" id="CAB5044513.1"/>
    </source>
</evidence>
<dbReference type="SFLD" id="SFLDG00180">
    <property type="entry name" value="muconate_cycloisomerase"/>
    <property type="match status" value="1"/>
</dbReference>
<dbReference type="SMART" id="SM00922">
    <property type="entry name" value="MR_MLE"/>
    <property type="match status" value="1"/>
</dbReference>
<dbReference type="InterPro" id="IPR013342">
    <property type="entry name" value="Mandelate_racemase_C"/>
</dbReference>
<dbReference type="PANTHER" id="PTHR48073:SF2">
    <property type="entry name" value="O-SUCCINYLBENZOATE SYNTHASE"/>
    <property type="match status" value="1"/>
</dbReference>
<evidence type="ECO:0000259" key="2">
    <source>
        <dbReference type="SMART" id="SM00922"/>
    </source>
</evidence>
<name>A0A6J7SU98_9ZZZZ</name>
<reference evidence="4" key="1">
    <citation type="submission" date="2020-05" db="EMBL/GenBank/DDBJ databases">
        <authorList>
            <person name="Chiriac C."/>
            <person name="Salcher M."/>
            <person name="Ghai R."/>
            <person name="Kavagutti S V."/>
        </authorList>
    </citation>
    <scope>NUCLEOTIDE SEQUENCE</scope>
</reference>